<dbReference type="AlphaFoldDB" id="A0AAX3WS96"/>
<proteinExistence type="predicted"/>
<reference evidence="1" key="1">
    <citation type="submission" date="2023-05" db="EMBL/GenBank/DDBJ databases">
        <title>Comparative genomics of Bacillaceae isolates and their secondary metabolite potential.</title>
        <authorList>
            <person name="Song L."/>
            <person name="Nielsen L.J."/>
            <person name="Mohite O."/>
            <person name="Xu X."/>
            <person name="Weber T."/>
            <person name="Kovacs A.T."/>
        </authorList>
    </citation>
    <scope>NUCLEOTIDE SEQUENCE</scope>
    <source>
        <strain evidence="1">LY1</strain>
    </source>
</reference>
<accession>A0AAX3WS96</accession>
<sequence>MEDRRYGTYMNFDHNKCFKKCCNEAAAKRCRCEEEKVCPCKEEKCTPRMSANCRGCICQQLRRLEAPVTLDIFLTGGLSFLGVTFISFDPQNCCAVFLEPSTTGTLTIDCNKIDAIRRVA</sequence>
<dbReference type="Proteomes" id="UP001178322">
    <property type="component" value="Chromosome"/>
</dbReference>
<evidence type="ECO:0000313" key="2">
    <source>
        <dbReference type="Proteomes" id="UP001178322"/>
    </source>
</evidence>
<evidence type="ECO:0000313" key="1">
    <source>
        <dbReference type="EMBL" id="WHY50007.1"/>
    </source>
</evidence>
<protein>
    <submittedName>
        <fullName evidence="1">Uncharacterized protein</fullName>
    </submittedName>
</protein>
<organism evidence="1 2">
    <name type="scientific">Lysinibacillus pakistanensis</name>
    <dbReference type="NCBI Taxonomy" id="759811"/>
    <lineage>
        <taxon>Bacteria</taxon>
        <taxon>Bacillati</taxon>
        <taxon>Bacillota</taxon>
        <taxon>Bacilli</taxon>
        <taxon>Bacillales</taxon>
        <taxon>Bacillaceae</taxon>
        <taxon>Lysinibacillus</taxon>
    </lineage>
</organism>
<gene>
    <name evidence="1" type="ORF">QNH24_16935</name>
</gene>
<dbReference type="EMBL" id="CP126101">
    <property type="protein sequence ID" value="WHY50007.1"/>
    <property type="molecule type" value="Genomic_DNA"/>
</dbReference>
<name>A0AAX3WS96_9BACI</name>
<dbReference type="RefSeq" id="WP_283868712.1">
    <property type="nucleotide sequence ID" value="NZ_CP126101.1"/>
</dbReference>